<dbReference type="InterPro" id="IPR051398">
    <property type="entry name" value="Polysacch_Deacetylase"/>
</dbReference>
<evidence type="ECO:0000256" key="1">
    <source>
        <dbReference type="ARBA" id="ARBA00004613"/>
    </source>
</evidence>
<evidence type="ECO:0000256" key="2">
    <source>
        <dbReference type="ARBA" id="ARBA00022729"/>
    </source>
</evidence>
<organism evidence="5 6">
    <name type="scientific">candidate division WWE3 bacterium GW2011_GWB1_41_6</name>
    <dbReference type="NCBI Taxonomy" id="1619112"/>
    <lineage>
        <taxon>Bacteria</taxon>
        <taxon>Katanobacteria</taxon>
    </lineage>
</organism>
<feature type="domain" description="NodB homology" evidence="4">
    <location>
        <begin position="73"/>
        <end position="189"/>
    </location>
</feature>
<comment type="subcellular location">
    <subcellularLocation>
        <location evidence="1">Secreted</location>
    </subcellularLocation>
</comment>
<accession>A0A0G0WX12</accession>
<dbReference type="Proteomes" id="UP000034163">
    <property type="component" value="Unassembled WGS sequence"/>
</dbReference>
<dbReference type="GO" id="GO:0016810">
    <property type="term" value="F:hydrolase activity, acting on carbon-nitrogen (but not peptide) bonds"/>
    <property type="evidence" value="ECO:0007669"/>
    <property type="project" value="InterPro"/>
</dbReference>
<evidence type="ECO:0000256" key="3">
    <source>
        <dbReference type="SAM" id="Phobius"/>
    </source>
</evidence>
<keyword evidence="3" id="KW-0812">Transmembrane</keyword>
<keyword evidence="2" id="KW-0732">Signal</keyword>
<proteinExistence type="predicted"/>
<keyword evidence="3" id="KW-0472">Membrane</keyword>
<evidence type="ECO:0000313" key="5">
    <source>
        <dbReference type="EMBL" id="KKS17275.1"/>
    </source>
</evidence>
<dbReference type="GO" id="GO:0005576">
    <property type="term" value="C:extracellular region"/>
    <property type="evidence" value="ECO:0007669"/>
    <property type="project" value="UniProtKB-SubCell"/>
</dbReference>
<feature type="transmembrane region" description="Helical" evidence="3">
    <location>
        <begin position="12"/>
        <end position="33"/>
    </location>
</feature>
<protein>
    <recommendedName>
        <fullName evidence="4">NodB homology domain-containing protein</fullName>
    </recommendedName>
</protein>
<evidence type="ECO:0000313" key="6">
    <source>
        <dbReference type="Proteomes" id="UP000034163"/>
    </source>
</evidence>
<dbReference type="InterPro" id="IPR011330">
    <property type="entry name" value="Glyco_hydro/deAcase_b/a-brl"/>
</dbReference>
<comment type="caution">
    <text evidence="5">The sequence shown here is derived from an EMBL/GenBank/DDBJ whole genome shotgun (WGS) entry which is preliminary data.</text>
</comment>
<dbReference type="PANTHER" id="PTHR34216:SF3">
    <property type="entry name" value="POLY-BETA-1,6-N-ACETYL-D-GLUCOSAMINE N-DEACETYLASE"/>
    <property type="match status" value="1"/>
</dbReference>
<reference evidence="5 6" key="1">
    <citation type="journal article" date="2015" name="Nature">
        <title>rRNA introns, odd ribosomes, and small enigmatic genomes across a large radiation of phyla.</title>
        <authorList>
            <person name="Brown C.T."/>
            <person name="Hug L.A."/>
            <person name="Thomas B.C."/>
            <person name="Sharon I."/>
            <person name="Castelle C.J."/>
            <person name="Singh A."/>
            <person name="Wilkins M.J."/>
            <person name="Williams K.H."/>
            <person name="Banfield J.F."/>
        </authorList>
    </citation>
    <scope>NUCLEOTIDE SEQUENCE [LARGE SCALE GENOMIC DNA]</scope>
</reference>
<dbReference type="PANTHER" id="PTHR34216">
    <property type="match status" value="1"/>
</dbReference>
<dbReference type="EMBL" id="LCBS01000004">
    <property type="protein sequence ID" value="KKS17275.1"/>
    <property type="molecule type" value="Genomic_DNA"/>
</dbReference>
<dbReference type="CDD" id="cd10970">
    <property type="entry name" value="CE4_DAC_u1_6s"/>
    <property type="match status" value="1"/>
</dbReference>
<dbReference type="InterPro" id="IPR002509">
    <property type="entry name" value="NODB_dom"/>
</dbReference>
<dbReference type="SUPFAM" id="SSF88713">
    <property type="entry name" value="Glycoside hydrolase/deacetylase"/>
    <property type="match status" value="1"/>
</dbReference>
<dbReference type="AlphaFoldDB" id="A0A0G0WX12"/>
<sequence length="285" mass="33284">MKESNKRRLKISMTGWIFVPMLLMSIFVMELIYREVPPGWKPRAFGNTGNLPEEVAGYVVERPDFSSFKWEGEGLITLWFDDAWLSQYENAYPMLKERGYKGTIAVPTEYIGYESYLSWDQLRDLQKNGWEVTSHSVSHDCAYIEEDINNIEQELVESKRALLREGLMFDNYVTPCGKVSDELVRLVKKHYKSLRLIGHNLNVLPVRDPYTLEVIGVDLETPLIEIEWWMGEAKRKNMWLILMFHQVEDKENLYGNDIKTMNEILNAVERLDLKVVLPAEVLSIK</sequence>
<gene>
    <name evidence="5" type="ORF">UU72_C0004G0014</name>
</gene>
<evidence type="ECO:0000259" key="4">
    <source>
        <dbReference type="Pfam" id="PF01522"/>
    </source>
</evidence>
<dbReference type="Gene3D" id="3.20.20.370">
    <property type="entry name" value="Glycoside hydrolase/deacetylase"/>
    <property type="match status" value="1"/>
</dbReference>
<keyword evidence="3" id="KW-1133">Transmembrane helix</keyword>
<name>A0A0G0WX12_UNCKA</name>
<dbReference type="Pfam" id="PF01522">
    <property type="entry name" value="Polysacc_deac_1"/>
    <property type="match status" value="1"/>
</dbReference>
<dbReference type="GO" id="GO:0005975">
    <property type="term" value="P:carbohydrate metabolic process"/>
    <property type="evidence" value="ECO:0007669"/>
    <property type="project" value="InterPro"/>
</dbReference>